<dbReference type="InterPro" id="IPR001932">
    <property type="entry name" value="PPM-type_phosphatase-like_dom"/>
</dbReference>
<feature type="region of interest" description="Disordered" evidence="2">
    <location>
        <begin position="1"/>
        <end position="45"/>
    </location>
</feature>
<comment type="caution">
    <text evidence="4">The sequence shown here is derived from an EMBL/GenBank/DDBJ whole genome shotgun (WGS) entry which is preliminary data.</text>
</comment>
<dbReference type="SUPFAM" id="SSF55781">
    <property type="entry name" value="GAF domain-like"/>
    <property type="match status" value="1"/>
</dbReference>
<dbReference type="Pfam" id="PF07228">
    <property type="entry name" value="SpoIIE"/>
    <property type="match status" value="1"/>
</dbReference>
<gene>
    <name evidence="4" type="ORF">JM949_33795</name>
</gene>
<keyword evidence="5" id="KW-1185">Reference proteome</keyword>
<dbReference type="RefSeq" id="WP_203152096.1">
    <property type="nucleotide sequence ID" value="NZ_JAEVHL010000363.1"/>
</dbReference>
<evidence type="ECO:0000313" key="4">
    <source>
        <dbReference type="EMBL" id="MBM0279814.1"/>
    </source>
</evidence>
<name>A0ABS1YQW2_9ACTN</name>
<dbReference type="SUPFAM" id="SSF81606">
    <property type="entry name" value="PP2C-like"/>
    <property type="match status" value="1"/>
</dbReference>
<feature type="compositionally biased region" description="Basic and acidic residues" evidence="2">
    <location>
        <begin position="1"/>
        <end position="13"/>
    </location>
</feature>
<evidence type="ECO:0000256" key="1">
    <source>
        <dbReference type="ARBA" id="ARBA00022801"/>
    </source>
</evidence>
<evidence type="ECO:0000313" key="5">
    <source>
        <dbReference type="Proteomes" id="UP000622245"/>
    </source>
</evidence>
<dbReference type="Gene3D" id="3.30.450.40">
    <property type="match status" value="1"/>
</dbReference>
<dbReference type="Proteomes" id="UP000622245">
    <property type="component" value="Unassembled WGS sequence"/>
</dbReference>
<accession>A0ABS1YQW2</accession>
<evidence type="ECO:0000256" key="2">
    <source>
        <dbReference type="SAM" id="MobiDB-lite"/>
    </source>
</evidence>
<evidence type="ECO:0000259" key="3">
    <source>
        <dbReference type="SMART" id="SM00331"/>
    </source>
</evidence>
<dbReference type="PANTHER" id="PTHR43156">
    <property type="entry name" value="STAGE II SPORULATION PROTEIN E-RELATED"/>
    <property type="match status" value="1"/>
</dbReference>
<dbReference type="Gene3D" id="3.60.40.10">
    <property type="entry name" value="PPM-type phosphatase domain"/>
    <property type="match status" value="1"/>
</dbReference>
<dbReference type="EMBL" id="JAEVHL010000363">
    <property type="protein sequence ID" value="MBM0279814.1"/>
    <property type="molecule type" value="Genomic_DNA"/>
</dbReference>
<dbReference type="InterPro" id="IPR052016">
    <property type="entry name" value="Bact_Sigma-Reg"/>
</dbReference>
<dbReference type="InterPro" id="IPR029016">
    <property type="entry name" value="GAF-like_dom_sf"/>
</dbReference>
<proteinExistence type="predicted"/>
<dbReference type="PANTHER" id="PTHR43156:SF2">
    <property type="entry name" value="STAGE II SPORULATION PROTEIN E"/>
    <property type="match status" value="1"/>
</dbReference>
<keyword evidence="1" id="KW-0378">Hydrolase</keyword>
<organism evidence="4 5">
    <name type="scientific">Micromonospora tarensis</name>
    <dbReference type="NCBI Taxonomy" id="2806100"/>
    <lineage>
        <taxon>Bacteria</taxon>
        <taxon>Bacillati</taxon>
        <taxon>Actinomycetota</taxon>
        <taxon>Actinomycetes</taxon>
        <taxon>Micromonosporales</taxon>
        <taxon>Micromonosporaceae</taxon>
        <taxon>Micromonospora</taxon>
    </lineage>
</organism>
<reference evidence="4 5" key="1">
    <citation type="submission" date="2021-01" db="EMBL/GenBank/DDBJ databases">
        <title>Draft genome sequence of Micromonospora sp. strain STR1s_6.</title>
        <authorList>
            <person name="Karlyshev A."/>
            <person name="Jawad R."/>
        </authorList>
    </citation>
    <scope>NUCLEOTIDE SEQUENCE [LARGE SCALE GENOMIC DNA]</scope>
    <source>
        <strain evidence="4 5">STR1S-6</strain>
    </source>
</reference>
<dbReference type="InterPro" id="IPR036457">
    <property type="entry name" value="PPM-type-like_dom_sf"/>
</dbReference>
<dbReference type="SMART" id="SM00331">
    <property type="entry name" value="PP2C_SIG"/>
    <property type="match status" value="1"/>
</dbReference>
<feature type="domain" description="PPM-type phosphatase" evidence="3">
    <location>
        <begin position="337"/>
        <end position="560"/>
    </location>
</feature>
<protein>
    <submittedName>
        <fullName evidence="4">Serine/threonine-protein phosphatase</fullName>
    </submittedName>
</protein>
<sequence>MTASDVRDTDPGDGRISTPSTTRPAAWSVGAPPRPTAALPPLAADRGSSAPDWFEVVEHFREGLVVCDADGVVRHVSPVAERLLPKVTPGELLSVSGVPGLGAGDAGGFTHRGRRLTARQVPLSGGRCCWYVEDVTENVSRADALLAERARSAFLAVVGDKLGNPLHPDRAAAAVVRLAVPTLAEVAVLVLAPRAGRVRWWRAARADDENPTVDSGVLTGGELPAAMTDGLTGVEPHTGDWLVEQAVDAGWLPAFTGADSVARVVPLPGRDAPVGVLLVARRATRWYDEADVDLVRAFAARAGAALTTALLYRDQAEVADTLQASLLPVEPVEAVGVQWGTAYRPAQAGLRIGGDFYGSHRLPDGGSVFFLGDVSGKGVEAAVFTGQLRQCLQALHRLESHPARLLRLLNDALLETTQAHGQGRFATIVLGVARPERDGGLTLTMAGGGHLPPLVLRASGEVETVPLRGMLIGVVPDPRVGEVTVRLAPGETCLLYSDGVTEARGGRRGAEQFGAERLVSAVTGCQRMPAPALAERVEQVTCDWLAQGDHDDIAVLALRATSPGGRGARHLHAVPAPAVIDRAEEADA</sequence>